<evidence type="ECO:0000313" key="3">
    <source>
        <dbReference type="Proteomes" id="UP001061958"/>
    </source>
</evidence>
<reference evidence="1" key="2">
    <citation type="submission" date="2022-01" db="EMBL/GenBank/DDBJ databases">
        <authorList>
            <person name="Hirooka S."/>
            <person name="Miyagishima S.Y."/>
        </authorList>
    </citation>
    <scope>NUCLEOTIDE SEQUENCE</scope>
    <source>
        <strain evidence="1">NBRC 102759</strain>
    </source>
</reference>
<dbReference type="InterPro" id="IPR021763">
    <property type="entry name" value="DUF3326"/>
</dbReference>
<dbReference type="EMBL" id="BQMJ01000034">
    <property type="protein sequence ID" value="GJQ12546.1"/>
    <property type="molecule type" value="Genomic_DNA"/>
</dbReference>
<dbReference type="PANTHER" id="PTHR36891:SF1">
    <property type="entry name" value="OS01G0127400 PROTEIN"/>
    <property type="match status" value="1"/>
</dbReference>
<keyword evidence="3" id="KW-1185">Reference proteome</keyword>
<protein>
    <recommendedName>
        <fullName evidence="4">DUF3326 domain-containing protein</fullName>
    </recommendedName>
</protein>
<sequence>MLSWMDTQLAVVFQKHRNEYRKNICIRKSPIVFKASCCVQFSDHQKEYTAALVIPTGTGARIGGYAGDGLPTARAFASVVDRLIAHPNILNGALMYWPMDNVLYVEGFGLDQFFSGKWGLRPVRWNRVGLVLDSGIEEELLYRHIQCADAARATLGIAVTDYILTEKALHIETLITEDGTSSGRIQGLQLLAEASRKLIEERNCDAIALVTRFPDDDHNEMLLYSYRHGSGVDAIGGAEALISRYVAKVCQVPCAHAPALSPLPLDKTIHPKSAAEELGYTFLTSVLVGLSRAPHYVTQRQDSQYHVEDIWVDSLDAVVLPFGAFHNTCAVEPLYHSRTALFYVEENTIHTKCSPSDSRLIRTSNYLEALGYVAAHKAGVLWEAMRPQISSIRPYS</sequence>
<gene>
    <name evidence="1" type="ORF">GpartN1_g4206.t1</name>
    <name evidence="2" type="ORF">GpartN1_g4337.t1</name>
</gene>
<name>A0A9C7URA2_9RHOD</name>
<dbReference type="EMBL" id="BQMJ01000033">
    <property type="protein sequence ID" value="GJQ12415.1"/>
    <property type="molecule type" value="Genomic_DNA"/>
</dbReference>
<dbReference type="PANTHER" id="PTHR36891">
    <property type="entry name" value="OS01G0127400 PROTEIN"/>
    <property type="match status" value="1"/>
</dbReference>
<comment type="caution">
    <text evidence="1">The sequence shown here is derived from an EMBL/GenBank/DDBJ whole genome shotgun (WGS) entry which is preliminary data.</text>
</comment>
<dbReference type="OrthoDB" id="1562at2759"/>
<dbReference type="AlphaFoldDB" id="A0A9C7URA2"/>
<reference evidence="1" key="1">
    <citation type="journal article" date="2022" name="Proc. Natl. Acad. Sci. U.S.A.">
        <title>Life cycle and functional genomics of the unicellular red alga Galdieria for elucidating algal and plant evolution and industrial use.</title>
        <authorList>
            <person name="Hirooka S."/>
            <person name="Itabashi T."/>
            <person name="Ichinose T.M."/>
            <person name="Onuma R."/>
            <person name="Fujiwara T."/>
            <person name="Yamashita S."/>
            <person name="Jong L.W."/>
            <person name="Tomita R."/>
            <person name="Iwane A.H."/>
            <person name="Miyagishima S.Y."/>
        </authorList>
    </citation>
    <scope>NUCLEOTIDE SEQUENCE</scope>
    <source>
        <strain evidence="1">NBRC 102759</strain>
    </source>
</reference>
<evidence type="ECO:0000313" key="1">
    <source>
        <dbReference type="EMBL" id="GJQ12415.1"/>
    </source>
</evidence>
<dbReference type="Pfam" id="PF11805">
    <property type="entry name" value="DUF3326"/>
    <property type="match status" value="1"/>
</dbReference>
<evidence type="ECO:0008006" key="4">
    <source>
        <dbReference type="Google" id="ProtNLM"/>
    </source>
</evidence>
<evidence type="ECO:0000313" key="2">
    <source>
        <dbReference type="EMBL" id="GJQ12546.1"/>
    </source>
</evidence>
<proteinExistence type="predicted"/>
<organism evidence="1 3">
    <name type="scientific">Galdieria partita</name>
    <dbReference type="NCBI Taxonomy" id="83374"/>
    <lineage>
        <taxon>Eukaryota</taxon>
        <taxon>Rhodophyta</taxon>
        <taxon>Bangiophyceae</taxon>
        <taxon>Galdieriales</taxon>
        <taxon>Galdieriaceae</taxon>
        <taxon>Galdieria</taxon>
    </lineage>
</organism>
<accession>A0A9C7URA2</accession>
<dbReference type="Proteomes" id="UP001061958">
    <property type="component" value="Unassembled WGS sequence"/>
</dbReference>